<accession>A0A072VE80</accession>
<name>A0A072VE80_MEDTR</name>
<dbReference type="EMBL" id="CM001217">
    <property type="protein sequence ID" value="KEH40319.1"/>
    <property type="molecule type" value="Genomic_DNA"/>
</dbReference>
<protein>
    <submittedName>
        <fullName evidence="2">Transmembrane protein, putative</fullName>
    </submittedName>
</protein>
<keyword evidence="1" id="KW-0472">Membrane</keyword>
<keyword evidence="1" id="KW-1133">Transmembrane helix</keyword>
<evidence type="ECO:0000256" key="1">
    <source>
        <dbReference type="SAM" id="Phobius"/>
    </source>
</evidence>
<keyword evidence="4" id="KW-1185">Reference proteome</keyword>
<sequence>MEITMITTIYGTMGEEEFLDWQIDVDRFFDVMDFLESKQVKMVAIRVKSIVDVWWDKLVVLRQRKRKTPIRTCRKIKQLMLERDSNPNNIGARSSNNVQHTKAATQRQNYHCNAKGHKSNDFTSRRVAVFAEGREGEEEREKPTIEEQEYAWVEFSEEESDERMKGSTRTYSSNTILHSSYLSENIIEKKYYVMFLIQMFVIFYLADFDSLIMTSVIEDVMMFTCGTHKIAMAPILHFDKSLREKKTGYLVMTQNEKELNDASKEIECFCPVVSKGLMSVVKEDVSIPQEVLEILGHFNELIADELPNISLP</sequence>
<evidence type="ECO:0000313" key="4">
    <source>
        <dbReference type="Proteomes" id="UP000002051"/>
    </source>
</evidence>
<dbReference type="HOGENOM" id="CLU_892462_0_0_1"/>
<proteinExistence type="predicted"/>
<evidence type="ECO:0000313" key="2">
    <source>
        <dbReference type="EMBL" id="KEH40319.1"/>
    </source>
</evidence>
<reference evidence="2 4" key="2">
    <citation type="journal article" date="2014" name="BMC Genomics">
        <title>An improved genome release (version Mt4.0) for the model legume Medicago truncatula.</title>
        <authorList>
            <person name="Tang H."/>
            <person name="Krishnakumar V."/>
            <person name="Bidwell S."/>
            <person name="Rosen B."/>
            <person name="Chan A."/>
            <person name="Zhou S."/>
            <person name="Gentzbittel L."/>
            <person name="Childs K.L."/>
            <person name="Yandell M."/>
            <person name="Gundlach H."/>
            <person name="Mayer K.F."/>
            <person name="Schwartz D.C."/>
            <person name="Town C.D."/>
        </authorList>
    </citation>
    <scope>GENOME REANNOTATION</scope>
    <source>
        <strain evidence="2">A17</strain>
        <strain evidence="3 4">cv. Jemalong A17</strain>
    </source>
</reference>
<keyword evidence="1 2" id="KW-0812">Transmembrane</keyword>
<reference evidence="3" key="3">
    <citation type="submission" date="2015-04" db="UniProtKB">
        <authorList>
            <consortium name="EnsemblPlants"/>
        </authorList>
    </citation>
    <scope>IDENTIFICATION</scope>
    <source>
        <strain evidence="3">cv. Jemalong A17</strain>
    </source>
</reference>
<gene>
    <name evidence="2" type="ordered locus">MTR_1g027170</name>
</gene>
<evidence type="ECO:0000313" key="3">
    <source>
        <dbReference type="EnsemblPlants" id="KEH40319"/>
    </source>
</evidence>
<reference evidence="2 4" key="1">
    <citation type="journal article" date="2011" name="Nature">
        <title>The Medicago genome provides insight into the evolution of rhizobial symbioses.</title>
        <authorList>
            <person name="Young N.D."/>
            <person name="Debelle F."/>
            <person name="Oldroyd G.E."/>
            <person name="Geurts R."/>
            <person name="Cannon S.B."/>
            <person name="Udvardi M.K."/>
            <person name="Benedito V.A."/>
            <person name="Mayer K.F."/>
            <person name="Gouzy J."/>
            <person name="Schoof H."/>
            <person name="Van de Peer Y."/>
            <person name="Proost S."/>
            <person name="Cook D.R."/>
            <person name="Meyers B.C."/>
            <person name="Spannagl M."/>
            <person name="Cheung F."/>
            <person name="De Mita S."/>
            <person name="Krishnakumar V."/>
            <person name="Gundlach H."/>
            <person name="Zhou S."/>
            <person name="Mudge J."/>
            <person name="Bharti A.K."/>
            <person name="Murray J.D."/>
            <person name="Naoumkina M.A."/>
            <person name="Rosen B."/>
            <person name="Silverstein K.A."/>
            <person name="Tang H."/>
            <person name="Rombauts S."/>
            <person name="Zhao P.X."/>
            <person name="Zhou P."/>
            <person name="Barbe V."/>
            <person name="Bardou P."/>
            <person name="Bechner M."/>
            <person name="Bellec A."/>
            <person name="Berger A."/>
            <person name="Berges H."/>
            <person name="Bidwell S."/>
            <person name="Bisseling T."/>
            <person name="Choisne N."/>
            <person name="Couloux A."/>
            <person name="Denny R."/>
            <person name="Deshpande S."/>
            <person name="Dai X."/>
            <person name="Doyle J.J."/>
            <person name="Dudez A.M."/>
            <person name="Farmer A.D."/>
            <person name="Fouteau S."/>
            <person name="Franken C."/>
            <person name="Gibelin C."/>
            <person name="Gish J."/>
            <person name="Goldstein S."/>
            <person name="Gonzalez A.J."/>
            <person name="Green P.J."/>
            <person name="Hallab A."/>
            <person name="Hartog M."/>
            <person name="Hua A."/>
            <person name="Humphray S.J."/>
            <person name="Jeong D.H."/>
            <person name="Jing Y."/>
            <person name="Jocker A."/>
            <person name="Kenton S.M."/>
            <person name="Kim D.J."/>
            <person name="Klee K."/>
            <person name="Lai H."/>
            <person name="Lang C."/>
            <person name="Lin S."/>
            <person name="Macmil S.L."/>
            <person name="Magdelenat G."/>
            <person name="Matthews L."/>
            <person name="McCorrison J."/>
            <person name="Monaghan E.L."/>
            <person name="Mun J.H."/>
            <person name="Najar F.Z."/>
            <person name="Nicholson C."/>
            <person name="Noirot C."/>
            <person name="O'Bleness M."/>
            <person name="Paule C.R."/>
            <person name="Poulain J."/>
            <person name="Prion F."/>
            <person name="Qin B."/>
            <person name="Qu C."/>
            <person name="Retzel E.F."/>
            <person name="Riddle C."/>
            <person name="Sallet E."/>
            <person name="Samain S."/>
            <person name="Samson N."/>
            <person name="Sanders I."/>
            <person name="Saurat O."/>
            <person name="Scarpelli C."/>
            <person name="Schiex T."/>
            <person name="Segurens B."/>
            <person name="Severin A.J."/>
            <person name="Sherrier D.J."/>
            <person name="Shi R."/>
            <person name="Sims S."/>
            <person name="Singer S.R."/>
            <person name="Sinharoy S."/>
            <person name="Sterck L."/>
            <person name="Viollet A."/>
            <person name="Wang B.B."/>
            <person name="Wang K."/>
            <person name="Wang M."/>
            <person name="Wang X."/>
            <person name="Warfsmann J."/>
            <person name="Weissenbach J."/>
            <person name="White D.D."/>
            <person name="White J.D."/>
            <person name="Wiley G.B."/>
            <person name="Wincker P."/>
            <person name="Xing Y."/>
            <person name="Yang L."/>
            <person name="Yao Z."/>
            <person name="Ying F."/>
            <person name="Zhai J."/>
            <person name="Zhou L."/>
            <person name="Zuber A."/>
            <person name="Denarie J."/>
            <person name="Dixon R.A."/>
            <person name="May G.D."/>
            <person name="Schwartz D.C."/>
            <person name="Rogers J."/>
            <person name="Quetier F."/>
            <person name="Town C.D."/>
            <person name="Roe B.A."/>
        </authorList>
    </citation>
    <scope>NUCLEOTIDE SEQUENCE [LARGE SCALE GENOMIC DNA]</scope>
    <source>
        <strain evidence="2">A17</strain>
        <strain evidence="3 4">cv. Jemalong A17</strain>
    </source>
</reference>
<dbReference type="AlphaFoldDB" id="A0A072VE80"/>
<organism evidence="2 4">
    <name type="scientific">Medicago truncatula</name>
    <name type="common">Barrel medic</name>
    <name type="synonym">Medicago tribuloides</name>
    <dbReference type="NCBI Taxonomy" id="3880"/>
    <lineage>
        <taxon>Eukaryota</taxon>
        <taxon>Viridiplantae</taxon>
        <taxon>Streptophyta</taxon>
        <taxon>Embryophyta</taxon>
        <taxon>Tracheophyta</taxon>
        <taxon>Spermatophyta</taxon>
        <taxon>Magnoliopsida</taxon>
        <taxon>eudicotyledons</taxon>
        <taxon>Gunneridae</taxon>
        <taxon>Pentapetalae</taxon>
        <taxon>rosids</taxon>
        <taxon>fabids</taxon>
        <taxon>Fabales</taxon>
        <taxon>Fabaceae</taxon>
        <taxon>Papilionoideae</taxon>
        <taxon>50 kb inversion clade</taxon>
        <taxon>NPAAA clade</taxon>
        <taxon>Hologalegina</taxon>
        <taxon>IRL clade</taxon>
        <taxon>Trifolieae</taxon>
        <taxon>Medicago</taxon>
    </lineage>
</organism>
<dbReference type="EnsemblPlants" id="KEH40319">
    <property type="protein sequence ID" value="KEH40319"/>
    <property type="gene ID" value="MTR_1g027170"/>
</dbReference>
<feature type="transmembrane region" description="Helical" evidence="1">
    <location>
        <begin position="191"/>
        <end position="208"/>
    </location>
</feature>
<dbReference type="Proteomes" id="UP000002051">
    <property type="component" value="Unassembled WGS sequence"/>
</dbReference>